<organism evidence="1 2">
    <name type="scientific">Salinimicrobium marinum</name>
    <dbReference type="NCBI Taxonomy" id="680283"/>
    <lineage>
        <taxon>Bacteria</taxon>
        <taxon>Pseudomonadati</taxon>
        <taxon>Bacteroidota</taxon>
        <taxon>Flavobacteriia</taxon>
        <taxon>Flavobacteriales</taxon>
        <taxon>Flavobacteriaceae</taxon>
        <taxon>Salinimicrobium</taxon>
    </lineage>
</organism>
<protein>
    <submittedName>
        <fullName evidence="1">Ferredoxin</fullName>
    </submittedName>
</protein>
<dbReference type="Proteomes" id="UP000610456">
    <property type="component" value="Unassembled WGS sequence"/>
</dbReference>
<dbReference type="InterPro" id="IPR005560">
    <property type="entry name" value="Csp_YhjQ"/>
</dbReference>
<reference evidence="1" key="1">
    <citation type="journal article" date="2014" name="Int. J. Syst. Evol. Microbiol.">
        <title>Complete genome sequence of Corynebacterium casei LMG S-19264T (=DSM 44701T), isolated from a smear-ripened cheese.</title>
        <authorList>
            <consortium name="US DOE Joint Genome Institute (JGI-PGF)"/>
            <person name="Walter F."/>
            <person name="Albersmeier A."/>
            <person name="Kalinowski J."/>
            <person name="Ruckert C."/>
        </authorList>
    </citation>
    <scope>NUCLEOTIDE SEQUENCE</scope>
    <source>
        <strain evidence="1">KCTC 12719</strain>
    </source>
</reference>
<keyword evidence="2" id="KW-1185">Reference proteome</keyword>
<dbReference type="RefSeq" id="WP_189605078.1">
    <property type="nucleotide sequence ID" value="NZ_BMXB01000011.1"/>
</dbReference>
<sequence length="108" mass="11973">MRNEGLIKEFYNCAAACNICADACLDENDVKKMVPCIRLDKVCAATCIATAQSLAVDLPKEELKGLVKYCKEICQKCADECSRHEAQHCKDCARACKECVEACEKFLT</sequence>
<dbReference type="PANTHER" id="PTHR37310">
    <property type="entry name" value="CYTOPLASMIC PROTEIN-RELATED"/>
    <property type="match status" value="1"/>
</dbReference>
<accession>A0A918SHG0</accession>
<dbReference type="InterPro" id="IPR044543">
    <property type="entry name" value="YHJQ-like"/>
</dbReference>
<proteinExistence type="predicted"/>
<dbReference type="EMBL" id="BMXB01000011">
    <property type="protein sequence ID" value="GHA42616.1"/>
    <property type="molecule type" value="Genomic_DNA"/>
</dbReference>
<dbReference type="CDD" id="cd08026">
    <property type="entry name" value="DUF326"/>
    <property type="match status" value="1"/>
</dbReference>
<comment type="caution">
    <text evidence="1">The sequence shown here is derived from an EMBL/GenBank/DDBJ whole genome shotgun (WGS) entry which is preliminary data.</text>
</comment>
<name>A0A918SHG0_9FLAO</name>
<evidence type="ECO:0000313" key="2">
    <source>
        <dbReference type="Proteomes" id="UP000610456"/>
    </source>
</evidence>
<reference evidence="1" key="2">
    <citation type="submission" date="2020-09" db="EMBL/GenBank/DDBJ databases">
        <authorList>
            <person name="Sun Q."/>
            <person name="Kim S."/>
        </authorList>
    </citation>
    <scope>NUCLEOTIDE SEQUENCE</scope>
    <source>
        <strain evidence="1">KCTC 12719</strain>
    </source>
</reference>
<dbReference type="AlphaFoldDB" id="A0A918SHG0"/>
<dbReference type="PANTHER" id="PTHR37310:SF1">
    <property type="entry name" value="CYTOPLASMIC PROTEIN"/>
    <property type="match status" value="1"/>
</dbReference>
<dbReference type="Gene3D" id="1.20.1270.360">
    <property type="match status" value="1"/>
</dbReference>
<gene>
    <name evidence="1" type="ORF">GCM10007103_24690</name>
</gene>
<dbReference type="Pfam" id="PF03860">
    <property type="entry name" value="Csp"/>
    <property type="match status" value="1"/>
</dbReference>
<evidence type="ECO:0000313" key="1">
    <source>
        <dbReference type="EMBL" id="GHA42616.1"/>
    </source>
</evidence>